<name>A0A814ZF15_9BILA</name>
<organism evidence="1 2">
    <name type="scientific">Rotaria sordida</name>
    <dbReference type="NCBI Taxonomy" id="392033"/>
    <lineage>
        <taxon>Eukaryota</taxon>
        <taxon>Metazoa</taxon>
        <taxon>Spiralia</taxon>
        <taxon>Gnathifera</taxon>
        <taxon>Rotifera</taxon>
        <taxon>Eurotatoria</taxon>
        <taxon>Bdelloidea</taxon>
        <taxon>Philodinida</taxon>
        <taxon>Philodinidae</taxon>
        <taxon>Rotaria</taxon>
    </lineage>
</organism>
<gene>
    <name evidence="1" type="ORF">ZHD862_LOCUS24930</name>
</gene>
<proteinExistence type="predicted"/>
<evidence type="ECO:0000313" key="2">
    <source>
        <dbReference type="Proteomes" id="UP000663864"/>
    </source>
</evidence>
<sequence>MDEDFLPDTTDTLENIPEIARNEIETLAYQHLIDRLEEIENLPTTDAQMKRDQRSQFVTVWNEILQIPPSDAPSCHQKCASLLSRLFKQNQIHIIRANTKIAREMCFACISQLTHSNISRFLKLKAEQQNLPDNRILKKHILYLLRIAAQTIALTPFSKVDDRQFIENHFELYTVLIEHIEQSMPEHCETKVEQGYILGDIALRALSLLWNTTDRTILVALLLRNNFVKKLLGWFARASKLANTNNRPLISIALNIARHDDGADELNKYGAIDIIKEYMKM</sequence>
<protein>
    <submittedName>
        <fullName evidence="1">Uncharacterized protein</fullName>
    </submittedName>
</protein>
<dbReference type="EMBL" id="CAJNOT010001733">
    <property type="protein sequence ID" value="CAF1242002.1"/>
    <property type="molecule type" value="Genomic_DNA"/>
</dbReference>
<dbReference type="AlphaFoldDB" id="A0A814ZF15"/>
<accession>A0A814ZF15</accession>
<dbReference type="Proteomes" id="UP000663864">
    <property type="component" value="Unassembled WGS sequence"/>
</dbReference>
<comment type="caution">
    <text evidence="1">The sequence shown here is derived from an EMBL/GenBank/DDBJ whole genome shotgun (WGS) entry which is preliminary data.</text>
</comment>
<reference evidence="1" key="1">
    <citation type="submission" date="2021-02" db="EMBL/GenBank/DDBJ databases">
        <authorList>
            <person name="Nowell W R."/>
        </authorList>
    </citation>
    <scope>NUCLEOTIDE SEQUENCE</scope>
</reference>
<evidence type="ECO:0000313" key="1">
    <source>
        <dbReference type="EMBL" id="CAF1242002.1"/>
    </source>
</evidence>